<sequence>MDDASTEIATITGKAGFAVSLAKGMQFFQRKGAALYINNFALAQEKRSLTCQGKSGGNDTLYVCSTKMKCSLYVQLIMSQ</sequence>
<organism evidence="1 3">
    <name type="scientific">Phytophthora infestans</name>
    <name type="common">Potato late blight agent</name>
    <name type="synonym">Botrytis infestans</name>
    <dbReference type="NCBI Taxonomy" id="4787"/>
    <lineage>
        <taxon>Eukaryota</taxon>
        <taxon>Sar</taxon>
        <taxon>Stramenopiles</taxon>
        <taxon>Oomycota</taxon>
        <taxon>Peronosporomycetes</taxon>
        <taxon>Peronosporales</taxon>
        <taxon>Peronosporaceae</taxon>
        <taxon>Phytophthora</taxon>
    </lineage>
</organism>
<dbReference type="Proteomes" id="UP000602510">
    <property type="component" value="Unassembled WGS sequence"/>
</dbReference>
<evidence type="ECO:0000313" key="3">
    <source>
        <dbReference type="Proteomes" id="UP000602510"/>
    </source>
</evidence>
<evidence type="ECO:0000313" key="1">
    <source>
        <dbReference type="EMBL" id="KAF4040147.1"/>
    </source>
</evidence>
<protein>
    <submittedName>
        <fullName evidence="1">Uncharacterized protein</fullName>
    </submittedName>
</protein>
<comment type="caution">
    <text evidence="1">The sequence shown here is derived from an EMBL/GenBank/DDBJ whole genome shotgun (WGS) entry which is preliminary data.</text>
</comment>
<accession>A0A833WFL1</accession>
<evidence type="ECO:0000313" key="2">
    <source>
        <dbReference type="EMBL" id="KAF4129418.1"/>
    </source>
</evidence>
<dbReference type="EMBL" id="WSZM01000151">
    <property type="protein sequence ID" value="KAF4040147.1"/>
    <property type="molecule type" value="Genomic_DNA"/>
</dbReference>
<proteinExistence type="predicted"/>
<dbReference type="AlphaFoldDB" id="A0A833WFL1"/>
<keyword evidence="3" id="KW-1185">Reference proteome</keyword>
<gene>
    <name evidence="1" type="ORF">GN244_ATG07576</name>
    <name evidence="2" type="ORF">GN958_ATG21373</name>
</gene>
<reference evidence="1" key="1">
    <citation type="submission" date="2020-04" db="EMBL/GenBank/DDBJ databases">
        <title>Hybrid Assembly of Korean Phytophthora infestans isolates.</title>
        <authorList>
            <person name="Prokchorchik M."/>
            <person name="Lee Y."/>
            <person name="Seo J."/>
            <person name="Cho J.-H."/>
            <person name="Park Y.-E."/>
            <person name="Jang D.-C."/>
            <person name="Im J.-S."/>
            <person name="Choi J.-G."/>
            <person name="Park H.-J."/>
            <person name="Lee G.-B."/>
            <person name="Lee Y.-G."/>
            <person name="Hong S.-Y."/>
            <person name="Cho K."/>
            <person name="Sohn K.H."/>
        </authorList>
    </citation>
    <scope>NUCLEOTIDE SEQUENCE</scope>
    <source>
        <strain evidence="1">KR_1_A1</strain>
        <strain evidence="2">KR_2_A2</strain>
    </source>
</reference>
<dbReference type="Proteomes" id="UP000704712">
    <property type="component" value="Unassembled WGS sequence"/>
</dbReference>
<name>A0A833WFL1_PHYIN</name>
<dbReference type="EMBL" id="JAACNO010002960">
    <property type="protein sequence ID" value="KAF4129418.1"/>
    <property type="molecule type" value="Genomic_DNA"/>
</dbReference>